<name>K3Y7W5_SETIT</name>
<dbReference type="SMART" id="SM00443">
    <property type="entry name" value="G_patch"/>
    <property type="match status" value="1"/>
</dbReference>
<evidence type="ECO:0000259" key="2">
    <source>
        <dbReference type="PROSITE" id="PS50174"/>
    </source>
</evidence>
<dbReference type="InterPro" id="IPR013087">
    <property type="entry name" value="Znf_C2H2_type"/>
</dbReference>
<dbReference type="EnsemblPlants" id="KQK96234">
    <property type="protein sequence ID" value="KQK96234"/>
    <property type="gene ID" value="SETIT_010306mg"/>
</dbReference>
<evidence type="ECO:0000256" key="1">
    <source>
        <dbReference type="SAM" id="MobiDB-lite"/>
    </source>
</evidence>
<dbReference type="HOGENOM" id="CLU_051088_1_0_1"/>
<reference evidence="3" key="2">
    <citation type="submission" date="2018-08" db="UniProtKB">
        <authorList>
            <consortium name="EnsemblPlants"/>
        </authorList>
    </citation>
    <scope>IDENTIFICATION</scope>
    <source>
        <strain evidence="3">Yugu1</strain>
    </source>
</reference>
<reference evidence="4" key="1">
    <citation type="journal article" date="2012" name="Nat. Biotechnol.">
        <title>Reference genome sequence of the model plant Setaria.</title>
        <authorList>
            <person name="Bennetzen J.L."/>
            <person name="Schmutz J."/>
            <person name="Wang H."/>
            <person name="Percifield R."/>
            <person name="Hawkins J."/>
            <person name="Pontaroli A.C."/>
            <person name="Estep M."/>
            <person name="Feng L."/>
            <person name="Vaughn J.N."/>
            <person name="Grimwood J."/>
            <person name="Jenkins J."/>
            <person name="Barry K."/>
            <person name="Lindquist E."/>
            <person name="Hellsten U."/>
            <person name="Deshpande S."/>
            <person name="Wang X."/>
            <person name="Wu X."/>
            <person name="Mitros T."/>
            <person name="Triplett J."/>
            <person name="Yang X."/>
            <person name="Ye C.Y."/>
            <person name="Mauro-Herrera M."/>
            <person name="Wang L."/>
            <person name="Li P."/>
            <person name="Sharma M."/>
            <person name="Sharma R."/>
            <person name="Ronald P.C."/>
            <person name="Panaud O."/>
            <person name="Kellogg E.A."/>
            <person name="Brutnell T.P."/>
            <person name="Doust A.N."/>
            <person name="Tuskan G.A."/>
            <person name="Rokhsar D."/>
            <person name="Devos K.M."/>
        </authorList>
    </citation>
    <scope>NUCLEOTIDE SEQUENCE [LARGE SCALE GENOMIC DNA]</scope>
    <source>
        <strain evidence="4">cv. Yugu1</strain>
    </source>
</reference>
<dbReference type="EMBL" id="AGNK02004060">
    <property type="status" value="NOT_ANNOTATED_CDS"/>
    <property type="molecule type" value="Genomic_DNA"/>
</dbReference>
<dbReference type="OMA" id="RWTNGRQ"/>
<feature type="region of interest" description="Disordered" evidence="1">
    <location>
        <begin position="1"/>
        <end position="115"/>
    </location>
</feature>
<feature type="compositionally biased region" description="Low complexity" evidence="1">
    <location>
        <begin position="66"/>
        <end position="76"/>
    </location>
</feature>
<evidence type="ECO:0000313" key="4">
    <source>
        <dbReference type="Proteomes" id="UP000004995"/>
    </source>
</evidence>
<accession>K3Y7W5</accession>
<keyword evidence="4" id="KW-1185">Reference proteome</keyword>
<dbReference type="PANTHER" id="PTHR47251:SF1">
    <property type="entry name" value="FINGER DOMAIN PROTEIN, PUTATIVE (AFU_ORTHOLOGUE AFUA_3G04180)-RELATED"/>
    <property type="match status" value="1"/>
</dbReference>
<dbReference type="InterPro" id="IPR000467">
    <property type="entry name" value="G_patch_dom"/>
</dbReference>
<dbReference type="Proteomes" id="UP000004995">
    <property type="component" value="Unassembled WGS sequence"/>
</dbReference>
<dbReference type="Gramene" id="KQK96234">
    <property type="protein sequence ID" value="KQK96234"/>
    <property type="gene ID" value="SETIT_010306mg"/>
</dbReference>
<proteinExistence type="predicted"/>
<dbReference type="STRING" id="4555.K3Y7W5"/>
<feature type="compositionally biased region" description="Basic and acidic residues" evidence="1">
    <location>
        <begin position="292"/>
        <end position="309"/>
    </location>
</feature>
<dbReference type="InParanoid" id="K3Y7W5"/>
<dbReference type="GO" id="GO:0003676">
    <property type="term" value="F:nucleic acid binding"/>
    <property type="evidence" value="ECO:0007669"/>
    <property type="project" value="InterPro"/>
</dbReference>
<sequence length="390" mass="44257">MGGKREKERESRRRLWNAIGARAAHKPCSRRNPPPPAPTLVATSSSALRRRRRQPSSPDRRPSRSPPRVLLLLPTLTKPQWKPRPPLLLPCSRPGMESKQRGKAEGGGGGGGHRVDLDEEDDLEEFRLPMSHRPTENLDTEGLEQASVHTQLTASNVGFRLLQKMGWKTGKGLGKNEQGILEPIRADIRDAKLGVGKQEEDDFFTSEENVQRKKLNIELEETEEHIKKREVIAEREHKIRSEVKEIQKVFFCSLCNKQYKLAHEFESHLSSYDHNHRKRFKEMREMQSSSGSRDDRQKREQQREEKELAKIAQLADAHRKQQKQENSEAPAEGVVPKNIAGPSNQDQRRTLKFGFSKMAPSKAPVGNASKRPKVATKVSSVFGNDSDEDS</sequence>
<protein>
    <recommendedName>
        <fullName evidence="2">G-patch domain-containing protein</fullName>
    </recommendedName>
</protein>
<feature type="compositionally biased region" description="Basic and acidic residues" evidence="1">
    <location>
        <begin position="316"/>
        <end position="326"/>
    </location>
</feature>
<gene>
    <name evidence="3" type="primary">LOC101786780</name>
</gene>
<dbReference type="eggNOG" id="KOG2184">
    <property type="taxonomic scope" value="Eukaryota"/>
</dbReference>
<dbReference type="Pfam" id="PF01585">
    <property type="entry name" value="G-patch"/>
    <property type="match status" value="1"/>
</dbReference>
<dbReference type="AlphaFoldDB" id="K3Y7W5"/>
<organism evidence="3 4">
    <name type="scientific">Setaria italica</name>
    <name type="common">Foxtail millet</name>
    <name type="synonym">Panicum italicum</name>
    <dbReference type="NCBI Taxonomy" id="4555"/>
    <lineage>
        <taxon>Eukaryota</taxon>
        <taxon>Viridiplantae</taxon>
        <taxon>Streptophyta</taxon>
        <taxon>Embryophyta</taxon>
        <taxon>Tracheophyta</taxon>
        <taxon>Spermatophyta</taxon>
        <taxon>Magnoliopsida</taxon>
        <taxon>Liliopsida</taxon>
        <taxon>Poales</taxon>
        <taxon>Poaceae</taxon>
        <taxon>PACMAD clade</taxon>
        <taxon>Panicoideae</taxon>
        <taxon>Panicodae</taxon>
        <taxon>Paniceae</taxon>
        <taxon>Cenchrinae</taxon>
        <taxon>Setaria</taxon>
    </lineage>
</organism>
<feature type="compositionally biased region" description="Basic and acidic residues" evidence="1">
    <location>
        <begin position="1"/>
        <end position="13"/>
    </location>
</feature>
<evidence type="ECO:0000313" key="3">
    <source>
        <dbReference type="EnsemblPlants" id="KQK96234"/>
    </source>
</evidence>
<feature type="region of interest" description="Disordered" evidence="1">
    <location>
        <begin position="282"/>
        <end position="390"/>
    </location>
</feature>
<dbReference type="PROSITE" id="PS50174">
    <property type="entry name" value="G_PATCH"/>
    <property type="match status" value="1"/>
</dbReference>
<dbReference type="PROSITE" id="PS00028">
    <property type="entry name" value="ZINC_FINGER_C2H2_1"/>
    <property type="match status" value="1"/>
</dbReference>
<dbReference type="PANTHER" id="PTHR47251">
    <property type="entry name" value="FINGER DOMAIN PROTEIN, PUTATIVE (AFU_ORTHOLOGUE AFUA_3G04180)-RELATED"/>
    <property type="match status" value="1"/>
</dbReference>
<feature type="domain" description="G-patch" evidence="2">
    <location>
        <begin position="154"/>
        <end position="200"/>
    </location>
</feature>